<proteinExistence type="predicted"/>
<protein>
    <submittedName>
        <fullName evidence="1">Head-tail joining protein</fullName>
    </submittedName>
</protein>
<sequence>MSRFRERMARADARIDRAFAEEMPAIIFVAGERRAITVIFESPDAPVALKGGGEILDQAPAFSAMTEEIAGLKKYAEVRVNDEYFWVTHIGADEMGRTRVTLGKGRRGNQLPDPEHWSQ</sequence>
<dbReference type="EMBL" id="CP180600">
    <property type="protein sequence ID" value="XOW91851.1"/>
    <property type="molecule type" value="Genomic_DNA"/>
</dbReference>
<reference evidence="1" key="1">
    <citation type="submission" date="2025-01" db="EMBL/GenBank/DDBJ databases">
        <authorList>
            <person name="Sun R."/>
            <person name="Lian X."/>
        </authorList>
    </citation>
    <scope>NUCLEOTIDE SEQUENCE</scope>
    <source>
        <strain evidence="1">PS2Canimalfeces12</strain>
    </source>
</reference>
<accession>A0ACD5GBL2</accession>
<gene>
    <name evidence="1" type="ORF">ABTZ31_022045</name>
</gene>
<evidence type="ECO:0000313" key="1">
    <source>
        <dbReference type="EMBL" id="XOW91851.1"/>
    </source>
</evidence>
<organism evidence="1 2">
    <name type="scientific">Escherichia coli</name>
    <dbReference type="NCBI Taxonomy" id="562"/>
    <lineage>
        <taxon>Bacteria</taxon>
        <taxon>Pseudomonadati</taxon>
        <taxon>Pseudomonadota</taxon>
        <taxon>Gammaproteobacteria</taxon>
        <taxon>Enterobacterales</taxon>
        <taxon>Enterobacteriaceae</taxon>
        <taxon>Escherichia</taxon>
    </lineage>
</organism>
<name>A0ACD5GBL2_ECOLX</name>
<dbReference type="Proteomes" id="UP001481170">
    <property type="component" value="Chromosome"/>
</dbReference>
<evidence type="ECO:0000313" key="2">
    <source>
        <dbReference type="Proteomes" id="UP001481170"/>
    </source>
</evidence>